<organism evidence="5 6">
    <name type="scientific">Bdellovibrio svalbardensis</name>
    <dbReference type="NCBI Taxonomy" id="2972972"/>
    <lineage>
        <taxon>Bacteria</taxon>
        <taxon>Pseudomonadati</taxon>
        <taxon>Bdellovibrionota</taxon>
        <taxon>Bdellovibrionia</taxon>
        <taxon>Bdellovibrionales</taxon>
        <taxon>Pseudobdellovibrionaceae</taxon>
        <taxon>Bdellovibrio</taxon>
    </lineage>
</organism>
<comment type="caution">
    <text evidence="5">The sequence shown here is derived from an EMBL/GenBank/DDBJ whole genome shotgun (WGS) entry which is preliminary data.</text>
</comment>
<evidence type="ECO:0000256" key="3">
    <source>
        <dbReference type="ARBA" id="ARBA00022840"/>
    </source>
</evidence>
<protein>
    <submittedName>
        <fullName evidence="5">ABC transporter ATP-binding protein</fullName>
    </submittedName>
</protein>
<dbReference type="PANTHER" id="PTHR42781:SF4">
    <property type="entry name" value="SPERMIDINE_PUTRESCINE IMPORT ATP-BINDING PROTEIN POTA"/>
    <property type="match status" value="1"/>
</dbReference>
<dbReference type="InterPro" id="IPR017871">
    <property type="entry name" value="ABC_transporter-like_CS"/>
</dbReference>
<keyword evidence="2" id="KW-0547">Nucleotide-binding</keyword>
<dbReference type="PROSITE" id="PS00211">
    <property type="entry name" value="ABC_TRANSPORTER_1"/>
    <property type="match status" value="1"/>
</dbReference>
<dbReference type="InterPro" id="IPR027417">
    <property type="entry name" value="P-loop_NTPase"/>
</dbReference>
<dbReference type="SUPFAM" id="SSF52540">
    <property type="entry name" value="P-loop containing nucleoside triphosphate hydrolases"/>
    <property type="match status" value="1"/>
</dbReference>
<dbReference type="PANTHER" id="PTHR42781">
    <property type="entry name" value="SPERMIDINE/PUTRESCINE IMPORT ATP-BINDING PROTEIN POTA"/>
    <property type="match status" value="1"/>
</dbReference>
<gene>
    <name evidence="5" type="ORF">NWE73_14565</name>
</gene>
<reference evidence="5" key="1">
    <citation type="submission" date="2022-08" db="EMBL/GenBank/DDBJ databases">
        <title>Novel Bdellovibrio Species Isolated from Svalbard: Designation Bdellovibrio svalbardensis.</title>
        <authorList>
            <person name="Mitchell R.J."/>
            <person name="Choi S.Y."/>
        </authorList>
    </citation>
    <scope>NUCLEOTIDE SEQUENCE</scope>
    <source>
        <strain evidence="5">PAP01</strain>
    </source>
</reference>
<feature type="domain" description="ABC transporter" evidence="4">
    <location>
        <begin position="2"/>
        <end position="232"/>
    </location>
</feature>
<accession>A0ABT6DL44</accession>
<dbReference type="Pfam" id="PF00005">
    <property type="entry name" value="ABC_tran"/>
    <property type="match status" value="1"/>
</dbReference>
<proteinExistence type="predicted"/>
<dbReference type="InterPro" id="IPR050093">
    <property type="entry name" value="ABC_SmlMolc_Importer"/>
</dbReference>
<dbReference type="InterPro" id="IPR003439">
    <property type="entry name" value="ABC_transporter-like_ATP-bd"/>
</dbReference>
<evidence type="ECO:0000313" key="5">
    <source>
        <dbReference type="EMBL" id="MDG0817600.1"/>
    </source>
</evidence>
<dbReference type="SMART" id="SM00382">
    <property type="entry name" value="AAA"/>
    <property type="match status" value="1"/>
</dbReference>
<keyword evidence="1" id="KW-0813">Transport</keyword>
<evidence type="ECO:0000256" key="2">
    <source>
        <dbReference type="ARBA" id="ARBA00022741"/>
    </source>
</evidence>
<keyword evidence="6" id="KW-1185">Reference proteome</keyword>
<dbReference type="EMBL" id="JANRMI010000004">
    <property type="protein sequence ID" value="MDG0817600.1"/>
    <property type="molecule type" value="Genomic_DNA"/>
</dbReference>
<sequence>MLELLNIGKSFSSQTALKAVNLSIGEGEFFSLLGPSGCGKTTLLRIIAGLESATEGRIVLNGERVDQLSAAQRPFNMVFQKYALFPHLTVEENIAYGLKLKKLSKNEIEGRIAEVLALVEMSEFRDRRPETLSGGQAQRIAIARALVNRPKVLLLDEPLSALDQKLREHMQKELRALQQKLGLTFIYVTHDQEEALALSDRIGIMNKGELVQVNSPREIYENPETIFASQFLGTTSLLQGELVEISQDLATVRLSDGSLVRGRFNIPSEQIRLGMSLDTYVRKAMVFNRLDSQIHDAQVLDLKIDSKTLENRD</sequence>
<dbReference type="RefSeq" id="WP_277579072.1">
    <property type="nucleotide sequence ID" value="NZ_JANRMI010000004.1"/>
</dbReference>
<keyword evidence="3 5" id="KW-0067">ATP-binding</keyword>
<evidence type="ECO:0000256" key="1">
    <source>
        <dbReference type="ARBA" id="ARBA00022448"/>
    </source>
</evidence>
<dbReference type="GO" id="GO:0005524">
    <property type="term" value="F:ATP binding"/>
    <property type="evidence" value="ECO:0007669"/>
    <property type="project" value="UniProtKB-KW"/>
</dbReference>
<dbReference type="PROSITE" id="PS50893">
    <property type="entry name" value="ABC_TRANSPORTER_2"/>
    <property type="match status" value="1"/>
</dbReference>
<dbReference type="Gene3D" id="3.40.50.300">
    <property type="entry name" value="P-loop containing nucleotide triphosphate hydrolases"/>
    <property type="match status" value="1"/>
</dbReference>
<evidence type="ECO:0000313" key="6">
    <source>
        <dbReference type="Proteomes" id="UP001152321"/>
    </source>
</evidence>
<dbReference type="InterPro" id="IPR003593">
    <property type="entry name" value="AAA+_ATPase"/>
</dbReference>
<evidence type="ECO:0000259" key="4">
    <source>
        <dbReference type="PROSITE" id="PS50893"/>
    </source>
</evidence>
<dbReference type="Proteomes" id="UP001152321">
    <property type="component" value="Unassembled WGS sequence"/>
</dbReference>
<name>A0ABT6DL44_9BACT</name>